<evidence type="ECO:0000256" key="7">
    <source>
        <dbReference type="ARBA" id="ARBA00023180"/>
    </source>
</evidence>
<dbReference type="AlphaFoldDB" id="A0A3P8SR42"/>
<evidence type="ECO:0000256" key="6">
    <source>
        <dbReference type="ARBA" id="ARBA00023157"/>
    </source>
</evidence>
<evidence type="ECO:0000256" key="1">
    <source>
        <dbReference type="ARBA" id="ARBA00004613"/>
    </source>
</evidence>
<evidence type="ECO:0000256" key="2">
    <source>
        <dbReference type="ARBA" id="ARBA00022525"/>
    </source>
</evidence>
<evidence type="ECO:0000256" key="8">
    <source>
        <dbReference type="PROSITE-ProRule" id="PRU00206"/>
    </source>
</evidence>
<feature type="domain" description="TNFR-Cys" evidence="10">
    <location>
        <begin position="106"/>
        <end position="144"/>
    </location>
</feature>
<dbReference type="PROSITE" id="PS50050">
    <property type="entry name" value="TNFR_NGFR_2"/>
    <property type="match status" value="2"/>
</dbReference>
<keyword evidence="12" id="KW-1185">Reference proteome</keyword>
<keyword evidence="4 9" id="KW-0732">Signal</keyword>
<dbReference type="PANTHER" id="PTHR23097:SF116">
    <property type="entry name" value="TUMOR NECROSIS FACTOR RECEPTOR SUPERFAMILY MEMBER 6B"/>
    <property type="match status" value="1"/>
</dbReference>
<dbReference type="Pfam" id="PF21733">
    <property type="entry name" value="Death_3"/>
    <property type="match status" value="1"/>
</dbReference>
<dbReference type="Ensembl" id="ENSAPET00000014930.1">
    <property type="protein sequence ID" value="ENSAPEP00000014547.1"/>
    <property type="gene ID" value="ENSAPEG00000010371.1"/>
</dbReference>
<evidence type="ECO:0000256" key="3">
    <source>
        <dbReference type="ARBA" id="ARBA00022703"/>
    </source>
</evidence>
<feature type="disulfide bond" evidence="8">
    <location>
        <begin position="84"/>
        <end position="97"/>
    </location>
</feature>
<keyword evidence="6 8" id="KW-1015">Disulfide bond</keyword>
<feature type="disulfide bond" evidence="8">
    <location>
        <begin position="66"/>
        <end position="81"/>
    </location>
</feature>
<comment type="caution">
    <text evidence="8">Lacks conserved residue(s) required for the propagation of feature annotation.</text>
</comment>
<name>A0A3P8SR42_AMPPE</name>
<reference evidence="11 12" key="1">
    <citation type="submission" date="2018-03" db="EMBL/GenBank/DDBJ databases">
        <title>Finding Nemo's genes: A chromosome-scale reference assembly of the genome of the orange clownfish Amphiprion percula.</title>
        <authorList>
            <person name="Lehmann R."/>
        </authorList>
    </citation>
    <scope>NUCLEOTIDE SEQUENCE</scope>
</reference>
<keyword evidence="3" id="KW-0053">Apoptosis</keyword>
<reference evidence="11" key="2">
    <citation type="submission" date="2025-08" db="UniProtKB">
        <authorList>
            <consortium name="Ensembl"/>
        </authorList>
    </citation>
    <scope>IDENTIFICATION</scope>
</reference>
<accession>A0A3P8SR42</accession>
<dbReference type="Proteomes" id="UP000265080">
    <property type="component" value="Chromosome 17"/>
</dbReference>
<evidence type="ECO:0000259" key="10">
    <source>
        <dbReference type="PROSITE" id="PS50050"/>
    </source>
</evidence>
<organism evidence="11 12">
    <name type="scientific">Amphiprion percula</name>
    <name type="common">Orange clownfish</name>
    <name type="synonym">Lutjanus percula</name>
    <dbReference type="NCBI Taxonomy" id="161767"/>
    <lineage>
        <taxon>Eukaryota</taxon>
        <taxon>Metazoa</taxon>
        <taxon>Chordata</taxon>
        <taxon>Craniata</taxon>
        <taxon>Vertebrata</taxon>
        <taxon>Euteleostomi</taxon>
        <taxon>Actinopterygii</taxon>
        <taxon>Neopterygii</taxon>
        <taxon>Teleostei</taxon>
        <taxon>Neoteleostei</taxon>
        <taxon>Acanthomorphata</taxon>
        <taxon>Ovalentaria</taxon>
        <taxon>Pomacentridae</taxon>
        <taxon>Amphiprion</taxon>
    </lineage>
</organism>
<comment type="subcellular location">
    <subcellularLocation>
        <location evidence="1">Secreted</location>
    </subcellularLocation>
</comment>
<feature type="chain" id="PRO_5018283426" description="TNFR-Cys domain-containing protein" evidence="9">
    <location>
        <begin position="22"/>
        <end position="301"/>
    </location>
</feature>
<evidence type="ECO:0000313" key="12">
    <source>
        <dbReference type="Proteomes" id="UP000265080"/>
    </source>
</evidence>
<dbReference type="Pfam" id="PF00020">
    <property type="entry name" value="TNFR_c6"/>
    <property type="match status" value="2"/>
</dbReference>
<keyword evidence="5" id="KW-0677">Repeat</keyword>
<dbReference type="GeneTree" id="ENSGT00940000156212"/>
<feature type="domain" description="TNFR-Cys" evidence="10">
    <location>
        <begin position="65"/>
        <end position="105"/>
    </location>
</feature>
<keyword evidence="7" id="KW-0325">Glycoprotein</keyword>
<evidence type="ECO:0000313" key="11">
    <source>
        <dbReference type="Ensembl" id="ENSAPEP00000014547.1"/>
    </source>
</evidence>
<keyword evidence="2" id="KW-0964">Secreted</keyword>
<dbReference type="GO" id="GO:0005576">
    <property type="term" value="C:extracellular region"/>
    <property type="evidence" value="ECO:0007669"/>
    <property type="project" value="UniProtKB-SubCell"/>
</dbReference>
<dbReference type="InterPro" id="IPR048522">
    <property type="entry name" value="Death_3_fish"/>
</dbReference>
<dbReference type="SMART" id="SM00208">
    <property type="entry name" value="TNFR"/>
    <property type="match status" value="4"/>
</dbReference>
<dbReference type="STRING" id="161767.ENSAPEP00000014547"/>
<proteinExistence type="predicted"/>
<feature type="repeat" description="TNFR-Cys" evidence="8">
    <location>
        <begin position="65"/>
        <end position="105"/>
    </location>
</feature>
<protein>
    <recommendedName>
        <fullName evidence="10">TNFR-Cys domain-containing protein</fullName>
    </recommendedName>
</protein>
<dbReference type="InterPro" id="IPR052459">
    <property type="entry name" value="TNFRSF_decoy_receptor"/>
</dbReference>
<dbReference type="InterPro" id="IPR001368">
    <property type="entry name" value="TNFR/NGFR_Cys_rich_reg"/>
</dbReference>
<reference evidence="11" key="3">
    <citation type="submission" date="2025-09" db="UniProtKB">
        <authorList>
            <consortium name="Ensembl"/>
        </authorList>
    </citation>
    <scope>IDENTIFICATION</scope>
</reference>
<evidence type="ECO:0000256" key="4">
    <source>
        <dbReference type="ARBA" id="ARBA00022729"/>
    </source>
</evidence>
<feature type="signal peptide" evidence="9">
    <location>
        <begin position="1"/>
        <end position="21"/>
    </location>
</feature>
<dbReference type="PANTHER" id="PTHR23097">
    <property type="entry name" value="TUMOR NECROSIS FACTOR RECEPTOR SUPERFAMILY MEMBER"/>
    <property type="match status" value="1"/>
</dbReference>
<evidence type="ECO:0000256" key="9">
    <source>
        <dbReference type="SAM" id="SignalP"/>
    </source>
</evidence>
<evidence type="ECO:0000256" key="5">
    <source>
        <dbReference type="ARBA" id="ARBA00022737"/>
    </source>
</evidence>
<dbReference type="OMA" id="PCQPHQD"/>
<feature type="disulfide bond" evidence="8">
    <location>
        <begin position="87"/>
        <end position="105"/>
    </location>
</feature>
<sequence>MVFTSCLLPAVLVLLLSLVHSDASPAKTYELQDPVTGKPVKCDRCPPGTYLRDRCSSTHKSQCAPCPPGSFTELWNHIGKCLRCGVCGYNMIEKTACTAASDCQCECKPGYYFKEDYDMCVRHSECLAGQGVESQGTANKDTVCHICSNNTYSDVSSAHNNCTDHQTCSDAELLKGTTWHNSVCANCRALKDGGEYLKEILPAFFVHLKMNIKRLRRIVHRLPLEDGKKQAGTSEFSLSQLHDRINTWAASATPKQIRELPGILDKTGASSAGERLQNKLQRIDTNLKEQCALGNEVLAVL</sequence>
<dbReference type="GO" id="GO:0006915">
    <property type="term" value="P:apoptotic process"/>
    <property type="evidence" value="ECO:0007669"/>
    <property type="project" value="UniProtKB-KW"/>
</dbReference>
<dbReference type="SUPFAM" id="SSF57586">
    <property type="entry name" value="TNF receptor-like"/>
    <property type="match status" value="2"/>
</dbReference>
<feature type="repeat" description="TNFR-Cys" evidence="8">
    <location>
        <begin position="106"/>
        <end position="144"/>
    </location>
</feature>
<dbReference type="Gene3D" id="2.10.50.10">
    <property type="entry name" value="Tumor Necrosis Factor Receptor, subunit A, domain 2"/>
    <property type="match status" value="2"/>
</dbReference>
<feature type="disulfide bond" evidence="8">
    <location>
        <begin position="126"/>
        <end position="144"/>
    </location>
</feature>